<dbReference type="CDD" id="cd05675">
    <property type="entry name" value="M20_yscS_like"/>
    <property type="match status" value="1"/>
</dbReference>
<dbReference type="Proteomes" id="UP000237752">
    <property type="component" value="Unassembled WGS sequence"/>
</dbReference>
<evidence type="ECO:0000256" key="5">
    <source>
        <dbReference type="ARBA" id="ARBA00022833"/>
    </source>
</evidence>
<organism evidence="7 8">
    <name type="scientific">Antricoccus suffuscus</name>
    <dbReference type="NCBI Taxonomy" id="1629062"/>
    <lineage>
        <taxon>Bacteria</taxon>
        <taxon>Bacillati</taxon>
        <taxon>Actinomycetota</taxon>
        <taxon>Actinomycetes</taxon>
        <taxon>Geodermatophilales</taxon>
        <taxon>Antricoccaceae</taxon>
        <taxon>Antricoccus</taxon>
    </lineage>
</organism>
<dbReference type="NCBIfam" id="NF005913">
    <property type="entry name" value="PRK07906.1"/>
    <property type="match status" value="1"/>
</dbReference>
<evidence type="ECO:0000259" key="6">
    <source>
        <dbReference type="Pfam" id="PF07687"/>
    </source>
</evidence>
<dbReference type="PIRSF" id="PIRSF036696">
    <property type="entry name" value="ACY-1"/>
    <property type="match status" value="1"/>
</dbReference>
<feature type="domain" description="Peptidase M20 dimerisation" evidence="6">
    <location>
        <begin position="212"/>
        <end position="345"/>
    </location>
</feature>
<dbReference type="InterPro" id="IPR001261">
    <property type="entry name" value="ArgE/DapE_CS"/>
</dbReference>
<dbReference type="Gene3D" id="1.10.150.900">
    <property type="match status" value="1"/>
</dbReference>
<dbReference type="InterPro" id="IPR036264">
    <property type="entry name" value="Bact_exopeptidase_dim_dom"/>
</dbReference>
<dbReference type="PANTHER" id="PTHR43808:SF8">
    <property type="entry name" value="PEPTIDASE M20 DIMERISATION DOMAIN-CONTAINING PROTEIN"/>
    <property type="match status" value="1"/>
</dbReference>
<keyword evidence="8" id="KW-1185">Reference proteome</keyword>
<protein>
    <submittedName>
        <fullName evidence="7">Acetylornithine deacetylase/succinyl-diaminopimelate desuccinylase-like protein</fullName>
    </submittedName>
</protein>
<dbReference type="InterPro" id="IPR050072">
    <property type="entry name" value="Peptidase_M20A"/>
</dbReference>
<evidence type="ECO:0000313" key="7">
    <source>
        <dbReference type="EMBL" id="PRZ42170.1"/>
    </source>
</evidence>
<keyword evidence="3" id="KW-0479">Metal-binding</keyword>
<name>A0A2T1A0N4_9ACTN</name>
<comment type="caution">
    <text evidence="7">The sequence shown here is derived from an EMBL/GenBank/DDBJ whole genome shotgun (WGS) entry which is preliminary data.</text>
</comment>
<evidence type="ECO:0000256" key="1">
    <source>
        <dbReference type="ARBA" id="ARBA00001947"/>
    </source>
</evidence>
<dbReference type="PANTHER" id="PTHR43808">
    <property type="entry name" value="ACETYLORNITHINE DEACETYLASE"/>
    <property type="match status" value="1"/>
</dbReference>
<proteinExistence type="inferred from homology"/>
<evidence type="ECO:0000256" key="2">
    <source>
        <dbReference type="ARBA" id="ARBA00006247"/>
    </source>
</evidence>
<dbReference type="GO" id="GO:0046872">
    <property type="term" value="F:metal ion binding"/>
    <property type="evidence" value="ECO:0007669"/>
    <property type="project" value="UniProtKB-KW"/>
</dbReference>
<sequence>MTDSISSPASDSDPRGLAAPGALDEVVQLCSELIAIDSTNTGDPETLVGEREAAAYVVAKLAEVGIESTTLESAETRASVIIKIKGEDSTRPGLLVHGHLDVVPADASEWSVDPYGGIVKDGYVWGRGAVDMKDMDAMMLAVVRRWTRDGIKPPRDMVFAWVADEEHGGKFGAHWLVDEHPELFDGCSEAVGEVGGFSYSISEEVRVYPIMTGEKSIAWMRITAKGAPGHGSMLHDNNAITKLSEAVARIGRHEFPVAWTDTIRAFLTGLGGLMDTDLMHVDPQVVVDKLGPLGRIVGATMRNTANPTMLDAGYKANVIPGSASAVIDCRIIPGQEAEFERQIDELLGPDVEREWIITDRALEVPFEGDLVASMTAALAAEDSGSHTLPYLMSGGTDAKSFATLGMTCYGFSPLRLPPDLDFASLFHGIDERVPVDALQFGARVLDRFLLSA</sequence>
<reference evidence="7 8" key="1">
    <citation type="submission" date="2018-03" db="EMBL/GenBank/DDBJ databases">
        <title>Genomic Encyclopedia of Archaeal and Bacterial Type Strains, Phase II (KMG-II): from individual species to whole genera.</title>
        <authorList>
            <person name="Goeker M."/>
        </authorList>
    </citation>
    <scope>NUCLEOTIDE SEQUENCE [LARGE SCALE GENOMIC DNA]</scope>
    <source>
        <strain evidence="7 8">DSM 100065</strain>
    </source>
</reference>
<keyword evidence="5" id="KW-0862">Zinc</keyword>
<dbReference type="Pfam" id="PF01546">
    <property type="entry name" value="Peptidase_M20"/>
    <property type="match status" value="1"/>
</dbReference>
<accession>A0A2T1A0N4</accession>
<dbReference type="InterPro" id="IPR002933">
    <property type="entry name" value="Peptidase_M20"/>
</dbReference>
<dbReference type="PROSITE" id="PS00758">
    <property type="entry name" value="ARGE_DAPE_CPG2_1"/>
    <property type="match status" value="1"/>
</dbReference>
<dbReference type="AlphaFoldDB" id="A0A2T1A0N4"/>
<comment type="similarity">
    <text evidence="2">Belongs to the peptidase M20A family.</text>
</comment>
<comment type="cofactor">
    <cofactor evidence="1">
        <name>Zn(2+)</name>
        <dbReference type="ChEBI" id="CHEBI:29105"/>
    </cofactor>
</comment>
<dbReference type="InterPro" id="IPR011650">
    <property type="entry name" value="Peptidase_M20_dimer"/>
</dbReference>
<dbReference type="EMBL" id="PVUE01000006">
    <property type="protein sequence ID" value="PRZ42170.1"/>
    <property type="molecule type" value="Genomic_DNA"/>
</dbReference>
<gene>
    <name evidence="7" type="ORF">CLV47_10640</name>
</gene>
<keyword evidence="4" id="KW-0378">Hydrolase</keyword>
<dbReference type="Pfam" id="PF07687">
    <property type="entry name" value="M20_dimer"/>
    <property type="match status" value="1"/>
</dbReference>
<dbReference type="SUPFAM" id="SSF55031">
    <property type="entry name" value="Bacterial exopeptidase dimerisation domain"/>
    <property type="match status" value="1"/>
</dbReference>
<dbReference type="RefSeq" id="WP_238145294.1">
    <property type="nucleotide sequence ID" value="NZ_PVUE01000006.1"/>
</dbReference>
<dbReference type="FunFam" id="1.10.150.900:FF:000002">
    <property type="entry name" value="M20/M25/M40 family peptidase"/>
    <property type="match status" value="1"/>
</dbReference>
<dbReference type="Gene3D" id="3.40.630.10">
    <property type="entry name" value="Zn peptidases"/>
    <property type="match status" value="1"/>
</dbReference>
<evidence type="ECO:0000256" key="3">
    <source>
        <dbReference type="ARBA" id="ARBA00022723"/>
    </source>
</evidence>
<evidence type="ECO:0000313" key="8">
    <source>
        <dbReference type="Proteomes" id="UP000237752"/>
    </source>
</evidence>
<evidence type="ECO:0000256" key="4">
    <source>
        <dbReference type="ARBA" id="ARBA00022801"/>
    </source>
</evidence>
<dbReference type="GO" id="GO:0016787">
    <property type="term" value="F:hydrolase activity"/>
    <property type="evidence" value="ECO:0007669"/>
    <property type="project" value="UniProtKB-KW"/>
</dbReference>
<dbReference type="Gene3D" id="3.30.70.360">
    <property type="match status" value="1"/>
</dbReference>
<dbReference type="SUPFAM" id="SSF53187">
    <property type="entry name" value="Zn-dependent exopeptidases"/>
    <property type="match status" value="1"/>
</dbReference>